<reference evidence="2" key="3">
    <citation type="submission" date="2015-06" db="UniProtKB">
        <authorList>
            <consortium name="EnsemblMetazoa"/>
        </authorList>
    </citation>
    <scope>IDENTIFICATION</scope>
</reference>
<evidence type="ECO:0000313" key="1">
    <source>
        <dbReference type="EMBL" id="ELT92659.1"/>
    </source>
</evidence>
<sequence length="78" mass="8762">MVQVQGFRVKRCFLSSFFLTPIHMPLHGFSDASKEGYAAAIYIRQVDSKSEVCVSFLQNKSRAASKFRVHVPQATIPT</sequence>
<proteinExistence type="predicted"/>
<dbReference type="EnsemblMetazoa" id="CapteT119542">
    <property type="protein sequence ID" value="CapteP119542"/>
    <property type="gene ID" value="CapteG119542"/>
</dbReference>
<keyword evidence="3" id="KW-1185">Reference proteome</keyword>
<protein>
    <submittedName>
        <fullName evidence="1 2">Uncharacterized protein</fullName>
    </submittedName>
</protein>
<reference evidence="3" key="1">
    <citation type="submission" date="2012-12" db="EMBL/GenBank/DDBJ databases">
        <authorList>
            <person name="Hellsten U."/>
            <person name="Grimwood J."/>
            <person name="Chapman J.A."/>
            <person name="Shapiro H."/>
            <person name="Aerts A."/>
            <person name="Otillar R.P."/>
            <person name="Terry A.Y."/>
            <person name="Boore J.L."/>
            <person name="Simakov O."/>
            <person name="Marletaz F."/>
            <person name="Cho S.-J."/>
            <person name="Edsinger-Gonzales E."/>
            <person name="Havlak P."/>
            <person name="Kuo D.-H."/>
            <person name="Larsson T."/>
            <person name="Lv J."/>
            <person name="Arendt D."/>
            <person name="Savage R."/>
            <person name="Osoegawa K."/>
            <person name="de Jong P."/>
            <person name="Lindberg D.R."/>
            <person name="Seaver E.C."/>
            <person name="Weisblat D.A."/>
            <person name="Putnam N.H."/>
            <person name="Grigoriev I.V."/>
            <person name="Rokhsar D.S."/>
        </authorList>
    </citation>
    <scope>NUCLEOTIDE SEQUENCE</scope>
    <source>
        <strain evidence="3">I ESC-2004</strain>
    </source>
</reference>
<dbReference type="OrthoDB" id="10057690at2759"/>
<dbReference type="InterPro" id="IPR008042">
    <property type="entry name" value="Retrotrans_Pao"/>
</dbReference>
<dbReference type="PANTHER" id="PTHR47331">
    <property type="entry name" value="PHD-TYPE DOMAIN-CONTAINING PROTEIN"/>
    <property type="match status" value="1"/>
</dbReference>
<dbReference type="PANTHER" id="PTHR47331:SF1">
    <property type="entry name" value="GAG-LIKE PROTEIN"/>
    <property type="match status" value="1"/>
</dbReference>
<dbReference type="Proteomes" id="UP000014760">
    <property type="component" value="Unassembled WGS sequence"/>
</dbReference>
<dbReference type="EMBL" id="AMQN01030336">
    <property type="status" value="NOT_ANNOTATED_CDS"/>
    <property type="molecule type" value="Genomic_DNA"/>
</dbReference>
<organism evidence="1">
    <name type="scientific">Capitella teleta</name>
    <name type="common">Polychaete worm</name>
    <dbReference type="NCBI Taxonomy" id="283909"/>
    <lineage>
        <taxon>Eukaryota</taxon>
        <taxon>Metazoa</taxon>
        <taxon>Spiralia</taxon>
        <taxon>Lophotrochozoa</taxon>
        <taxon>Annelida</taxon>
        <taxon>Polychaeta</taxon>
        <taxon>Sedentaria</taxon>
        <taxon>Scolecida</taxon>
        <taxon>Capitellidae</taxon>
        <taxon>Capitella</taxon>
    </lineage>
</organism>
<reference evidence="1 3" key="2">
    <citation type="journal article" date="2013" name="Nature">
        <title>Insights into bilaterian evolution from three spiralian genomes.</title>
        <authorList>
            <person name="Simakov O."/>
            <person name="Marletaz F."/>
            <person name="Cho S.J."/>
            <person name="Edsinger-Gonzales E."/>
            <person name="Havlak P."/>
            <person name="Hellsten U."/>
            <person name="Kuo D.H."/>
            <person name="Larsson T."/>
            <person name="Lv J."/>
            <person name="Arendt D."/>
            <person name="Savage R."/>
            <person name="Osoegawa K."/>
            <person name="de Jong P."/>
            <person name="Grimwood J."/>
            <person name="Chapman J.A."/>
            <person name="Shapiro H."/>
            <person name="Aerts A."/>
            <person name="Otillar R.P."/>
            <person name="Terry A.Y."/>
            <person name="Boore J.L."/>
            <person name="Grigoriev I.V."/>
            <person name="Lindberg D.R."/>
            <person name="Seaver E.C."/>
            <person name="Weisblat D.A."/>
            <person name="Putnam N.H."/>
            <person name="Rokhsar D.S."/>
        </authorList>
    </citation>
    <scope>NUCLEOTIDE SEQUENCE</scope>
    <source>
        <strain evidence="1 3">I ESC-2004</strain>
    </source>
</reference>
<evidence type="ECO:0000313" key="2">
    <source>
        <dbReference type="EnsemblMetazoa" id="CapteP119542"/>
    </source>
</evidence>
<dbReference type="AlphaFoldDB" id="R7TG08"/>
<evidence type="ECO:0000313" key="3">
    <source>
        <dbReference type="Proteomes" id="UP000014760"/>
    </source>
</evidence>
<name>R7TG08_CAPTE</name>
<gene>
    <name evidence="1" type="ORF">CAPTEDRAFT_119542</name>
</gene>
<accession>R7TG08</accession>
<dbReference type="Pfam" id="PF05380">
    <property type="entry name" value="Peptidase_A17"/>
    <property type="match status" value="1"/>
</dbReference>
<dbReference type="HOGENOM" id="CLU_2624392_0_0_1"/>
<dbReference type="EMBL" id="KB310045">
    <property type="protein sequence ID" value="ELT92659.1"/>
    <property type="molecule type" value="Genomic_DNA"/>
</dbReference>